<keyword evidence="1" id="KW-1133">Transmembrane helix</keyword>
<dbReference type="RefSeq" id="WP_004564008.1">
    <property type="nucleotide sequence ID" value="NZ_AFMN01000002.1"/>
</dbReference>
<evidence type="ECO:0000313" key="2">
    <source>
        <dbReference type="EMBL" id="EGL98313.1"/>
    </source>
</evidence>
<organism evidence="2 3">
    <name type="scientific">Ligilactobacillus salivarius NIAS840</name>
    <dbReference type="NCBI Taxonomy" id="1029822"/>
    <lineage>
        <taxon>Bacteria</taxon>
        <taxon>Bacillati</taxon>
        <taxon>Bacillota</taxon>
        <taxon>Bacilli</taxon>
        <taxon>Lactobacillales</taxon>
        <taxon>Lactobacillaceae</taxon>
        <taxon>Ligilactobacillus</taxon>
    </lineage>
</organism>
<evidence type="ECO:0000256" key="1">
    <source>
        <dbReference type="SAM" id="Phobius"/>
    </source>
</evidence>
<name>F5VG24_9LACO</name>
<proteinExistence type="predicted"/>
<feature type="transmembrane region" description="Helical" evidence="1">
    <location>
        <begin position="38"/>
        <end position="63"/>
    </location>
</feature>
<dbReference type="EMBL" id="AFMN01000002">
    <property type="protein sequence ID" value="EGL98313.1"/>
    <property type="molecule type" value="Genomic_DNA"/>
</dbReference>
<sequence length="288" mass="32534">MAQFQRDSGNKMSLRSEALDQIKRIDSISQSMGSLGDFLVSTLLSILASLVIFAVFPLIALGVAVKGAGLITNAIPFVGVLIGSFLVALNALFVNPSQGSQLLISIRYILSQFGDNNKRYWRKDRYFRFSTKDPERAVLESKYKGRTHYTLVYKVQGTVSQTSFDDDLLYLKEVNKNAIDGLEKDTVRTTINFIGIPRTKPKTLNSNATREMQLRQKTLSRIVTGLQDTQVLETYIVLDNESYESLMKKARAQEVFFNQGMVVTYHMLKGDELKKLINKLYANDNFTK</sequence>
<dbReference type="Proteomes" id="UP000006227">
    <property type="component" value="Unassembled WGS sequence"/>
</dbReference>
<reference evidence="2 3" key="1">
    <citation type="journal article" date="2011" name="J. Bacteriol.">
        <title>Genome Sequence of Lactobacillus salivarius NIAS840, Isolated from Chicken Intestine.</title>
        <authorList>
            <person name="Ham J.S."/>
            <person name="Kim H.W."/>
            <person name="Seol K.H."/>
            <person name="Jang A."/>
            <person name="Jeong S.G."/>
            <person name="Oh M.H."/>
            <person name="Kim D.H."/>
            <person name="Kang D.K."/>
            <person name="Kim G.B."/>
            <person name="Cha C.J."/>
        </authorList>
    </citation>
    <scope>NUCLEOTIDE SEQUENCE [LARGE SCALE GENOMIC DNA]</scope>
    <source>
        <strain evidence="2 3">NIAS840</strain>
    </source>
</reference>
<keyword evidence="1" id="KW-0812">Transmembrane</keyword>
<accession>F5VG24</accession>
<dbReference type="AlphaFoldDB" id="F5VG24"/>
<feature type="transmembrane region" description="Helical" evidence="1">
    <location>
        <begin position="70"/>
        <end position="93"/>
    </location>
</feature>
<comment type="caution">
    <text evidence="2">The sequence shown here is derived from an EMBL/GenBank/DDBJ whole genome shotgun (WGS) entry which is preliminary data.</text>
</comment>
<gene>
    <name evidence="2" type="ORF">NIAS840_01744</name>
</gene>
<protein>
    <submittedName>
        <fullName evidence="2">Uncharacterized protein</fullName>
    </submittedName>
</protein>
<keyword evidence="1" id="KW-0472">Membrane</keyword>
<dbReference type="PATRIC" id="fig|1029822.3.peg.1738"/>
<evidence type="ECO:0000313" key="3">
    <source>
        <dbReference type="Proteomes" id="UP000006227"/>
    </source>
</evidence>